<name>A0A8S1M1L2_9CILI</name>
<gene>
    <name evidence="1" type="ORF">PSON_ATCC_30995.1.T0310106</name>
</gene>
<dbReference type="Proteomes" id="UP000692954">
    <property type="component" value="Unassembled WGS sequence"/>
</dbReference>
<accession>A0A8S1M1L2</accession>
<comment type="caution">
    <text evidence="1">The sequence shown here is derived from an EMBL/GenBank/DDBJ whole genome shotgun (WGS) entry which is preliminary data.</text>
</comment>
<evidence type="ECO:0000313" key="2">
    <source>
        <dbReference type="Proteomes" id="UP000692954"/>
    </source>
</evidence>
<protein>
    <submittedName>
        <fullName evidence="1">Uncharacterized protein</fullName>
    </submittedName>
</protein>
<evidence type="ECO:0000313" key="1">
    <source>
        <dbReference type="EMBL" id="CAD8073727.1"/>
    </source>
</evidence>
<dbReference type="EMBL" id="CAJJDN010000031">
    <property type="protein sequence ID" value="CAD8073727.1"/>
    <property type="molecule type" value="Genomic_DNA"/>
</dbReference>
<organism evidence="1 2">
    <name type="scientific">Paramecium sonneborni</name>
    <dbReference type="NCBI Taxonomy" id="65129"/>
    <lineage>
        <taxon>Eukaryota</taxon>
        <taxon>Sar</taxon>
        <taxon>Alveolata</taxon>
        <taxon>Ciliophora</taxon>
        <taxon>Intramacronucleata</taxon>
        <taxon>Oligohymenophorea</taxon>
        <taxon>Peniculida</taxon>
        <taxon>Parameciidae</taxon>
        <taxon>Paramecium</taxon>
    </lineage>
</organism>
<reference evidence="1" key="1">
    <citation type="submission" date="2021-01" db="EMBL/GenBank/DDBJ databases">
        <authorList>
            <consortium name="Genoscope - CEA"/>
            <person name="William W."/>
        </authorList>
    </citation>
    <scope>NUCLEOTIDE SEQUENCE</scope>
</reference>
<sequence>MHMSLKIIQKQKDYQMLEEGGCLTYIRLSNIEIWKQLMNIVNNEIHIQQIDLNLVIIGLPRKQVIRLKRPCFLISQRGKPTSIIVIEQLVMVESQGYLHWLTKVVDLIQIIIQKQQSHLNQGNQSENCKRFSLSFQFFLLFIQKQQTTFFLAFKLIVAVEFILIHSMEICLALGPNNYSIVPLLILHVSQLD</sequence>
<dbReference type="AlphaFoldDB" id="A0A8S1M1L2"/>
<keyword evidence="2" id="KW-1185">Reference proteome</keyword>
<proteinExistence type="predicted"/>